<keyword evidence="3" id="KW-1185">Reference proteome</keyword>
<evidence type="ECO:0000313" key="3">
    <source>
        <dbReference type="Proteomes" id="UP001341840"/>
    </source>
</evidence>
<protein>
    <submittedName>
        <fullName evidence="2">Uncharacterized protein</fullName>
    </submittedName>
</protein>
<name>A0ABU6T2R8_9FABA</name>
<proteinExistence type="predicted"/>
<feature type="region of interest" description="Disordered" evidence="1">
    <location>
        <begin position="1"/>
        <end position="26"/>
    </location>
</feature>
<evidence type="ECO:0000313" key="2">
    <source>
        <dbReference type="EMBL" id="MED6143011.1"/>
    </source>
</evidence>
<dbReference type="Proteomes" id="UP001341840">
    <property type="component" value="Unassembled WGS sequence"/>
</dbReference>
<organism evidence="2 3">
    <name type="scientific">Stylosanthes scabra</name>
    <dbReference type="NCBI Taxonomy" id="79078"/>
    <lineage>
        <taxon>Eukaryota</taxon>
        <taxon>Viridiplantae</taxon>
        <taxon>Streptophyta</taxon>
        <taxon>Embryophyta</taxon>
        <taxon>Tracheophyta</taxon>
        <taxon>Spermatophyta</taxon>
        <taxon>Magnoliopsida</taxon>
        <taxon>eudicotyledons</taxon>
        <taxon>Gunneridae</taxon>
        <taxon>Pentapetalae</taxon>
        <taxon>rosids</taxon>
        <taxon>fabids</taxon>
        <taxon>Fabales</taxon>
        <taxon>Fabaceae</taxon>
        <taxon>Papilionoideae</taxon>
        <taxon>50 kb inversion clade</taxon>
        <taxon>dalbergioids sensu lato</taxon>
        <taxon>Dalbergieae</taxon>
        <taxon>Pterocarpus clade</taxon>
        <taxon>Stylosanthes</taxon>
    </lineage>
</organism>
<gene>
    <name evidence="2" type="ORF">PIB30_002833</name>
</gene>
<evidence type="ECO:0000256" key="1">
    <source>
        <dbReference type="SAM" id="MobiDB-lite"/>
    </source>
</evidence>
<dbReference type="EMBL" id="JASCZI010090626">
    <property type="protein sequence ID" value="MED6143011.1"/>
    <property type="molecule type" value="Genomic_DNA"/>
</dbReference>
<comment type="caution">
    <text evidence="2">The sequence shown here is derived from an EMBL/GenBank/DDBJ whole genome shotgun (WGS) entry which is preliminary data.</text>
</comment>
<reference evidence="2 3" key="1">
    <citation type="journal article" date="2023" name="Plants (Basel)">
        <title>Bridging the Gap: Combining Genomics and Transcriptomics Approaches to Understand Stylosanthes scabra, an Orphan Legume from the Brazilian Caatinga.</title>
        <authorList>
            <person name="Ferreira-Neto J.R.C."/>
            <person name="da Silva M.D."/>
            <person name="Binneck E."/>
            <person name="de Melo N.F."/>
            <person name="da Silva R.H."/>
            <person name="de Melo A.L.T.M."/>
            <person name="Pandolfi V."/>
            <person name="Bustamante F.O."/>
            <person name="Brasileiro-Vidal A.C."/>
            <person name="Benko-Iseppon A.M."/>
        </authorList>
    </citation>
    <scope>NUCLEOTIDE SEQUENCE [LARGE SCALE GENOMIC DNA]</scope>
    <source>
        <tissue evidence="2">Leaves</tissue>
    </source>
</reference>
<sequence length="126" mass="13583">MTTIRQKPTRSAAPMQYGEGNNTHSSNDICNNDSILTRLWLQWAATMLSPATSPARSDTTNSGGSNGSNLSFFLLSLHRDTFSLQNPISLSSTVTAVGLGGAASPSSPLLFRAVEWEVWVLVRGRE</sequence>
<accession>A0ABU6T2R8</accession>